<comment type="caution">
    <text evidence="1">The sequence shown here is derived from an EMBL/GenBank/DDBJ whole genome shotgun (WGS) entry which is preliminary data.</text>
</comment>
<reference evidence="1 2" key="1">
    <citation type="journal article" date="2018" name="G3 (Bethesda)">
        <title>Phylogenetic and Phylogenomic Definition of Rhizopus Species.</title>
        <authorList>
            <person name="Gryganskyi A.P."/>
            <person name="Golan J."/>
            <person name="Dolatabadi S."/>
            <person name="Mondo S."/>
            <person name="Robb S."/>
            <person name="Idnurm A."/>
            <person name="Muszewska A."/>
            <person name="Steczkiewicz K."/>
            <person name="Masonjones S."/>
            <person name="Liao H.L."/>
            <person name="Gajdeczka M.T."/>
            <person name="Anike F."/>
            <person name="Vuek A."/>
            <person name="Anishchenko I.M."/>
            <person name="Voigt K."/>
            <person name="de Hoog G.S."/>
            <person name="Smith M.E."/>
            <person name="Heitman J."/>
            <person name="Vilgalys R."/>
            <person name="Stajich J.E."/>
        </authorList>
    </citation>
    <scope>NUCLEOTIDE SEQUENCE [LARGE SCALE GENOMIC DNA]</scope>
    <source>
        <strain evidence="1 2">CBS 357.93</strain>
    </source>
</reference>
<protein>
    <submittedName>
        <fullName evidence="1">Uncharacterized protein</fullName>
    </submittedName>
</protein>
<keyword evidence="2" id="KW-1185">Reference proteome</keyword>
<dbReference type="Proteomes" id="UP000252139">
    <property type="component" value="Unassembled WGS sequence"/>
</dbReference>
<proteinExistence type="predicted"/>
<dbReference type="OrthoDB" id="2288255at2759"/>
<organism evidence="1 2">
    <name type="scientific">Rhizopus azygosporus</name>
    <name type="common">Rhizopus microsporus var. azygosporus</name>
    <dbReference type="NCBI Taxonomy" id="86630"/>
    <lineage>
        <taxon>Eukaryota</taxon>
        <taxon>Fungi</taxon>
        <taxon>Fungi incertae sedis</taxon>
        <taxon>Mucoromycota</taxon>
        <taxon>Mucoromycotina</taxon>
        <taxon>Mucoromycetes</taxon>
        <taxon>Mucorales</taxon>
        <taxon>Mucorineae</taxon>
        <taxon>Rhizopodaceae</taxon>
        <taxon>Rhizopus</taxon>
    </lineage>
</organism>
<name>A0A367JYV1_RHIAZ</name>
<evidence type="ECO:0000313" key="2">
    <source>
        <dbReference type="Proteomes" id="UP000252139"/>
    </source>
</evidence>
<accession>A0A367JYV1</accession>
<evidence type="ECO:0000313" key="1">
    <source>
        <dbReference type="EMBL" id="RCH95113.1"/>
    </source>
</evidence>
<gene>
    <name evidence="1" type="ORF">CU097_008116</name>
</gene>
<dbReference type="EMBL" id="PJQL01000500">
    <property type="protein sequence ID" value="RCH95113.1"/>
    <property type="molecule type" value="Genomic_DNA"/>
</dbReference>
<dbReference type="AlphaFoldDB" id="A0A367JYV1"/>
<sequence length="323" mass="36738">MLLLVKESSYEHPVHSLIMDPTDKVWKNYFTDAELKEILMHDIKQLPDLSEEMEEILQQFEFQGKTALEFYEFADNIKAHPINEFNKKWTKESIKSACELFFGCEELVLDDCSESDLLHSVWEFMHRLYQQKGIKAKLGERVSKAVSSAKNAGRAIKAIERRLRKAMGAKLDILFKAGIHELGSCEVGKHGVDESDDKYINDGLLKLPKTLRDMLAVQIRSNPSKINDLVAVGYLMMGLSMELVVMNVPKGKHIARVTRTEKFPFPSTMESFSADFLSLLELAWKGHEMMKKNLAALNRRKRKAAVLVTGDEESVILAPSFSL</sequence>